<feature type="compositionally biased region" description="Polar residues" evidence="1">
    <location>
        <begin position="1"/>
        <end position="37"/>
    </location>
</feature>
<evidence type="ECO:0000313" key="3">
    <source>
        <dbReference type="Proteomes" id="UP000683000"/>
    </source>
</evidence>
<dbReference type="AlphaFoldDB" id="A0A8I2YQT5"/>
<gene>
    <name evidence="2" type="ORF">JVT61DRAFT_2156</name>
</gene>
<proteinExistence type="predicted"/>
<organism evidence="2 3">
    <name type="scientific">Boletus reticuloceps</name>
    <dbReference type="NCBI Taxonomy" id="495285"/>
    <lineage>
        <taxon>Eukaryota</taxon>
        <taxon>Fungi</taxon>
        <taxon>Dikarya</taxon>
        <taxon>Basidiomycota</taxon>
        <taxon>Agaricomycotina</taxon>
        <taxon>Agaricomycetes</taxon>
        <taxon>Agaricomycetidae</taxon>
        <taxon>Boletales</taxon>
        <taxon>Boletineae</taxon>
        <taxon>Boletaceae</taxon>
        <taxon>Boletoideae</taxon>
        <taxon>Boletus</taxon>
    </lineage>
</organism>
<keyword evidence="3" id="KW-1185">Reference proteome</keyword>
<reference evidence="2" key="1">
    <citation type="submission" date="2021-03" db="EMBL/GenBank/DDBJ databases">
        <title>Evolutionary innovations through gain and loss of genes in the ectomycorrhizal Boletales.</title>
        <authorList>
            <person name="Wu G."/>
            <person name="Miyauchi S."/>
            <person name="Morin E."/>
            <person name="Yang Z.-L."/>
            <person name="Xu J."/>
            <person name="Martin F.M."/>
        </authorList>
    </citation>
    <scope>NUCLEOTIDE SEQUENCE</scope>
    <source>
        <strain evidence="2">BR01</strain>
    </source>
</reference>
<evidence type="ECO:0000256" key="1">
    <source>
        <dbReference type="SAM" id="MobiDB-lite"/>
    </source>
</evidence>
<feature type="region of interest" description="Disordered" evidence="1">
    <location>
        <begin position="1"/>
        <end position="41"/>
    </location>
</feature>
<dbReference type="EMBL" id="JAGFBS010000012">
    <property type="protein sequence ID" value="KAG6376182.1"/>
    <property type="molecule type" value="Genomic_DNA"/>
</dbReference>
<sequence length="349" mass="38193">MAPFYSSLSSSTAYTGESTLNPGQSPQDSLGHPSSLTPCRALDTTHSRNYHPFSHFTQVSGEYPNLFAMARNKLHAAVGGKDNCSLHRWVLLKNSVFRSQSSRVPSISNGPPSPVCVFSENVADDEDSAEPEESDTFMFPDASKLIPRGGSDMTVSEAEWLDSLLETLCEGEEDEFCSDSDVRVSVAAEEDDDATMSPLTSPMSSSDDLLNQQMHCSPPIAVPYPVPYPPFHPPLVGPYELGPIIESPAISSPPAYDTLSRYDIDELDDLSVPEAIEDTSDDESDAPSLPSLGRSSVLFFATSLTGECRRSQRDIFIRTTGSVFDRFELDPLPFPDEVNFNSYNVYDDC</sequence>
<evidence type="ECO:0000313" key="2">
    <source>
        <dbReference type="EMBL" id="KAG6376182.1"/>
    </source>
</evidence>
<dbReference type="OrthoDB" id="3263748at2759"/>
<accession>A0A8I2YQT5</accession>
<protein>
    <submittedName>
        <fullName evidence="2">Uncharacterized protein</fullName>
    </submittedName>
</protein>
<name>A0A8I2YQT5_9AGAM</name>
<comment type="caution">
    <text evidence="2">The sequence shown here is derived from an EMBL/GenBank/DDBJ whole genome shotgun (WGS) entry which is preliminary data.</text>
</comment>
<dbReference type="Proteomes" id="UP000683000">
    <property type="component" value="Unassembled WGS sequence"/>
</dbReference>